<organism evidence="10 11">
    <name type="scientific">Pisolithus tinctorius Marx 270</name>
    <dbReference type="NCBI Taxonomy" id="870435"/>
    <lineage>
        <taxon>Eukaryota</taxon>
        <taxon>Fungi</taxon>
        <taxon>Dikarya</taxon>
        <taxon>Basidiomycota</taxon>
        <taxon>Agaricomycotina</taxon>
        <taxon>Agaricomycetes</taxon>
        <taxon>Agaricomycetidae</taxon>
        <taxon>Boletales</taxon>
        <taxon>Sclerodermatineae</taxon>
        <taxon>Pisolithaceae</taxon>
        <taxon>Pisolithus</taxon>
    </lineage>
</organism>
<dbReference type="GO" id="GO:0006511">
    <property type="term" value="P:ubiquitin-dependent protein catabolic process"/>
    <property type="evidence" value="ECO:0007669"/>
    <property type="project" value="TreeGrafter"/>
</dbReference>
<feature type="domain" description="PCI" evidence="9">
    <location>
        <begin position="276"/>
        <end position="438"/>
    </location>
</feature>
<evidence type="ECO:0000256" key="2">
    <source>
        <dbReference type="ARBA" id="ARBA00004496"/>
    </source>
</evidence>
<evidence type="ECO:0000256" key="5">
    <source>
        <dbReference type="ARBA" id="ARBA00022490"/>
    </source>
</evidence>
<dbReference type="InParanoid" id="A0A0C3P0Y7"/>
<protein>
    <recommendedName>
        <fullName evidence="4">COP9 signalosome complex subunit 3</fullName>
    </recommendedName>
</protein>
<reference evidence="11" key="2">
    <citation type="submission" date="2015-01" db="EMBL/GenBank/DDBJ databases">
        <title>Evolutionary Origins and Diversification of the Mycorrhizal Mutualists.</title>
        <authorList>
            <consortium name="DOE Joint Genome Institute"/>
            <consortium name="Mycorrhizal Genomics Consortium"/>
            <person name="Kohler A."/>
            <person name="Kuo A."/>
            <person name="Nagy L.G."/>
            <person name="Floudas D."/>
            <person name="Copeland A."/>
            <person name="Barry K.W."/>
            <person name="Cichocki N."/>
            <person name="Veneault-Fourrey C."/>
            <person name="LaButti K."/>
            <person name="Lindquist E.A."/>
            <person name="Lipzen A."/>
            <person name="Lundell T."/>
            <person name="Morin E."/>
            <person name="Murat C."/>
            <person name="Riley R."/>
            <person name="Ohm R."/>
            <person name="Sun H."/>
            <person name="Tunlid A."/>
            <person name="Henrissat B."/>
            <person name="Grigoriev I.V."/>
            <person name="Hibbett D.S."/>
            <person name="Martin F."/>
        </authorList>
    </citation>
    <scope>NUCLEOTIDE SEQUENCE [LARGE SCALE GENOMIC DNA]</scope>
    <source>
        <strain evidence="11">Marx 270</strain>
    </source>
</reference>
<feature type="region of interest" description="Disordered" evidence="8">
    <location>
        <begin position="1"/>
        <end position="36"/>
    </location>
</feature>
<dbReference type="Pfam" id="PF22788">
    <property type="entry name" value="COP9_hel_rpt"/>
    <property type="match status" value="1"/>
</dbReference>
<evidence type="ECO:0000256" key="6">
    <source>
        <dbReference type="ARBA" id="ARBA00022790"/>
    </source>
</evidence>
<evidence type="ECO:0000259" key="9">
    <source>
        <dbReference type="PROSITE" id="PS50250"/>
    </source>
</evidence>
<dbReference type="STRING" id="870435.A0A0C3P0Y7"/>
<feature type="compositionally biased region" description="Pro residues" evidence="8">
    <location>
        <begin position="1"/>
        <end position="12"/>
    </location>
</feature>
<dbReference type="OrthoDB" id="29061at2759"/>
<gene>
    <name evidence="10" type="ORF">M404DRAFT_1003302</name>
</gene>
<evidence type="ECO:0000256" key="7">
    <source>
        <dbReference type="ARBA" id="ARBA00023242"/>
    </source>
</evidence>
<dbReference type="PROSITE" id="PS50250">
    <property type="entry name" value="PCI"/>
    <property type="match status" value="1"/>
</dbReference>
<dbReference type="EMBL" id="KN831991">
    <property type="protein sequence ID" value="KIO01014.1"/>
    <property type="molecule type" value="Genomic_DNA"/>
</dbReference>
<dbReference type="InterPro" id="IPR000717">
    <property type="entry name" value="PCI_dom"/>
</dbReference>
<dbReference type="GO" id="GO:0005737">
    <property type="term" value="C:cytoplasm"/>
    <property type="evidence" value="ECO:0007669"/>
    <property type="project" value="UniProtKB-SubCell"/>
</dbReference>
<feature type="compositionally biased region" description="Low complexity" evidence="8">
    <location>
        <begin position="21"/>
        <end position="36"/>
    </location>
</feature>
<keyword evidence="11" id="KW-1185">Reference proteome</keyword>
<dbReference type="PANTHER" id="PTHR10758:SF1">
    <property type="entry name" value="COP9 SIGNALOSOME COMPLEX SUBUNIT 3"/>
    <property type="match status" value="1"/>
</dbReference>
<dbReference type="PANTHER" id="PTHR10758">
    <property type="entry name" value="26S PROTEASOME NON-ATPASE REGULATORY SUBUNIT 3/COP9 SIGNALOSOME COMPLEX SUBUNIT 3"/>
    <property type="match status" value="1"/>
</dbReference>
<name>A0A0C3P0Y7_PISTI</name>
<evidence type="ECO:0000313" key="11">
    <source>
        <dbReference type="Proteomes" id="UP000054217"/>
    </source>
</evidence>
<sequence>MSESLPSPPEQPPRAMEPEEPSSTSPTASTSASVSIVAAEATTPAAVVALPPTAPGAPPPSPSTGAVPLMPVGIDNDISLMNVITAITTATSPPHLSQYLKNFAPKEVREVVLASMLPEGQDPLAILDIQANTLGILYILSARLHVPSAPRPPLNYIEDFCSNFVAEQARFAPDRVTLLAAGIVQAAEQEGNLRAAILPMQALLLRYSPSPSHLTTIHPIFARICVSSRAFTVALPILAHPITTIDLAISDLTYNDNLVYHYAGGMIYAALRRWAEAEEYFEICACSPGAVPAAIQLEALKKLVLVQLIREGKTSPLPKYTHPNLSRLFKNTPYSAFVNAYPHHRSQLRTIVEAEGPLFSAEKTLGLINEALERAPRWSIRKLTATYLTLHLSDIGRAVGIENESHVRTLIFDMIQSSEICARLSADGTVSFSDPPFQFGKADVDKVLGSAQEQCTLLARLEREMARSKEYLAKAVKGKDDNVSWPGAPTAPMEEDISVDRVGSNFSWAEDVGFV</sequence>
<evidence type="ECO:0000256" key="4">
    <source>
        <dbReference type="ARBA" id="ARBA00014878"/>
    </source>
</evidence>
<evidence type="ECO:0000313" key="10">
    <source>
        <dbReference type="EMBL" id="KIO01014.1"/>
    </source>
</evidence>
<dbReference type="GO" id="GO:0008180">
    <property type="term" value="C:COP9 signalosome"/>
    <property type="evidence" value="ECO:0007669"/>
    <property type="project" value="UniProtKB-KW"/>
</dbReference>
<evidence type="ECO:0000256" key="3">
    <source>
        <dbReference type="ARBA" id="ARBA00007084"/>
    </source>
</evidence>
<proteinExistence type="inferred from homology"/>
<dbReference type="AlphaFoldDB" id="A0A0C3P0Y7"/>
<accession>A0A0C3P0Y7</accession>
<keyword evidence="5" id="KW-0963">Cytoplasm</keyword>
<dbReference type="Proteomes" id="UP000054217">
    <property type="component" value="Unassembled WGS sequence"/>
</dbReference>
<evidence type="ECO:0000256" key="8">
    <source>
        <dbReference type="SAM" id="MobiDB-lite"/>
    </source>
</evidence>
<dbReference type="InterPro" id="IPR055089">
    <property type="entry name" value="COP9_N"/>
</dbReference>
<dbReference type="InterPro" id="IPR050756">
    <property type="entry name" value="CSN3"/>
</dbReference>
<dbReference type="HOGENOM" id="CLU_028825_2_1_1"/>
<keyword evidence="7" id="KW-0539">Nucleus</keyword>
<keyword evidence="6" id="KW-0736">Signalosome</keyword>
<evidence type="ECO:0000256" key="1">
    <source>
        <dbReference type="ARBA" id="ARBA00004123"/>
    </source>
</evidence>
<comment type="subcellular location">
    <subcellularLocation>
        <location evidence="2">Cytoplasm</location>
    </subcellularLocation>
    <subcellularLocation>
        <location evidence="1">Nucleus</location>
    </subcellularLocation>
</comment>
<comment type="similarity">
    <text evidence="3">Belongs to the CSN3 family.</text>
</comment>
<reference evidence="10 11" key="1">
    <citation type="submission" date="2014-04" db="EMBL/GenBank/DDBJ databases">
        <authorList>
            <consortium name="DOE Joint Genome Institute"/>
            <person name="Kuo A."/>
            <person name="Kohler A."/>
            <person name="Costa M.D."/>
            <person name="Nagy L.G."/>
            <person name="Floudas D."/>
            <person name="Copeland A."/>
            <person name="Barry K.W."/>
            <person name="Cichocki N."/>
            <person name="Veneault-Fourrey C."/>
            <person name="LaButti K."/>
            <person name="Lindquist E.A."/>
            <person name="Lipzen A."/>
            <person name="Lundell T."/>
            <person name="Morin E."/>
            <person name="Murat C."/>
            <person name="Sun H."/>
            <person name="Tunlid A."/>
            <person name="Henrissat B."/>
            <person name="Grigoriev I.V."/>
            <person name="Hibbett D.S."/>
            <person name="Martin F."/>
            <person name="Nordberg H.P."/>
            <person name="Cantor M.N."/>
            <person name="Hua S.X."/>
        </authorList>
    </citation>
    <scope>NUCLEOTIDE SEQUENCE [LARGE SCALE GENOMIC DNA]</scope>
    <source>
        <strain evidence="10 11">Marx 270</strain>
    </source>
</reference>